<evidence type="ECO:0000256" key="5">
    <source>
        <dbReference type="ARBA" id="ARBA00007837"/>
    </source>
</evidence>
<keyword evidence="9 17" id="KW-0963">Cytoplasm</keyword>
<dbReference type="InterPro" id="IPR000121">
    <property type="entry name" value="PEP_util_C"/>
</dbReference>
<comment type="catalytic activity">
    <reaction evidence="1 17">
        <text>L-histidyl-[protein] + phosphoenolpyruvate = N(pros)-phospho-L-histidyl-[protein] + pyruvate</text>
        <dbReference type="Rhea" id="RHEA:23880"/>
        <dbReference type="Rhea" id="RHEA-COMP:9745"/>
        <dbReference type="Rhea" id="RHEA-COMP:9746"/>
        <dbReference type="ChEBI" id="CHEBI:15361"/>
        <dbReference type="ChEBI" id="CHEBI:29979"/>
        <dbReference type="ChEBI" id="CHEBI:58702"/>
        <dbReference type="ChEBI" id="CHEBI:64837"/>
        <dbReference type="EC" id="2.7.3.9"/>
    </reaction>
</comment>
<keyword evidence="10 17" id="KW-0762">Sugar transport</keyword>
<dbReference type="PANTHER" id="PTHR46244:SF3">
    <property type="entry name" value="PHOSPHOENOLPYRUVATE-PROTEIN PHOSPHOTRANSFERASE"/>
    <property type="match status" value="1"/>
</dbReference>
<evidence type="ECO:0000259" key="21">
    <source>
        <dbReference type="Pfam" id="PF05524"/>
    </source>
</evidence>
<keyword evidence="23" id="KW-1185">Reference proteome</keyword>
<evidence type="ECO:0000256" key="1">
    <source>
        <dbReference type="ARBA" id="ARBA00000683"/>
    </source>
</evidence>
<sequence>MSEHETRHGIGVSGGSASGPVVQVAPPVQPPKDEPAPADVDAALQHVLESFEAVAVELEARAATADEHAAPILTATAMMARDAGLHQGAGNRLKAGDGPATAIAAAVEEYATQFEALGGYFAERVADLRDVGARAVAAALGLPAPGVPPLTEPSVIVALDLAPADTATLDRDLAIAIVTQAGGRTSHTAILAAQRGIPAVVQVPGATEIPAGTLVAVDGDAGEVAIDPDPELLEQQRVRREKRAAALAASSGPGLTSDGHHVPLLANIGGVQDAEEAGPQDLEGVGLFRTEFVFLSATTAPTLEEQTDIYTKVFAPFEGRRVVVRTLDAGADKPLAFADLGEEENPALGRRGLRLSQALPELLDTQLKALAAAAEATGADARVMAPMVSTAEEAEWFAGHVRAAGLKKAGVMIEVPAAALRSEHVLADVDFASIGTNDLAQYTMATDRMAGELSDLLDPWQPAVIDVVAAACKGGAVHDTPVGVCGESAGDPLLALVLVGLGVASLSMAPSKVPAVRLALSLHSVDQCKELAAIARSARSAEDAHTAVRAAANPALTEIL</sequence>
<evidence type="ECO:0000313" key="22">
    <source>
        <dbReference type="EMBL" id="MDN4474097.1"/>
    </source>
</evidence>
<dbReference type="PRINTS" id="PR01736">
    <property type="entry name" value="PHPHTRNFRASE"/>
</dbReference>
<evidence type="ECO:0000256" key="3">
    <source>
        <dbReference type="ARBA" id="ARBA00002728"/>
    </source>
</evidence>
<evidence type="ECO:0000256" key="14">
    <source>
        <dbReference type="ARBA" id="ARBA00022777"/>
    </source>
</evidence>
<evidence type="ECO:0000256" key="12">
    <source>
        <dbReference type="ARBA" id="ARBA00022683"/>
    </source>
</evidence>
<evidence type="ECO:0000256" key="7">
    <source>
        <dbReference type="ARBA" id="ARBA00016544"/>
    </source>
</evidence>
<keyword evidence="13 17" id="KW-0479">Metal-binding</keyword>
<keyword evidence="12 17" id="KW-0598">Phosphotransferase system</keyword>
<comment type="caution">
    <text evidence="22">The sequence shown here is derived from an EMBL/GenBank/DDBJ whole genome shotgun (WGS) entry which is preliminary data.</text>
</comment>
<accession>A0ABT8G508</accession>
<dbReference type="InterPro" id="IPR050499">
    <property type="entry name" value="PEP-utilizing_PTS_enzyme"/>
</dbReference>
<dbReference type="InterPro" id="IPR040442">
    <property type="entry name" value="Pyrv_kinase-like_dom_sf"/>
</dbReference>
<evidence type="ECO:0000256" key="4">
    <source>
        <dbReference type="ARBA" id="ARBA00004496"/>
    </source>
</evidence>
<dbReference type="InterPro" id="IPR024692">
    <property type="entry name" value="PTS_EI"/>
</dbReference>
<dbReference type="Pfam" id="PF05524">
    <property type="entry name" value="PEP-utilisers_N"/>
    <property type="match status" value="1"/>
</dbReference>
<dbReference type="Pfam" id="PF02896">
    <property type="entry name" value="PEP-utilizers_C"/>
    <property type="match status" value="1"/>
</dbReference>
<feature type="domain" description="PEP-utilising enzyme C-terminal" evidence="20">
    <location>
        <begin position="253"/>
        <end position="520"/>
    </location>
</feature>
<evidence type="ECO:0000313" key="23">
    <source>
        <dbReference type="Proteomes" id="UP001172738"/>
    </source>
</evidence>
<keyword evidence="11 17" id="KW-0808">Transferase</keyword>
<dbReference type="Gene3D" id="3.20.20.60">
    <property type="entry name" value="Phosphoenolpyruvate-binding domains"/>
    <property type="match status" value="1"/>
</dbReference>
<dbReference type="InterPro" id="IPR015813">
    <property type="entry name" value="Pyrv/PenolPyrv_kinase-like_dom"/>
</dbReference>
<dbReference type="InterPro" id="IPR008731">
    <property type="entry name" value="PTS_EIN"/>
</dbReference>
<dbReference type="InterPro" id="IPR008279">
    <property type="entry name" value="PEP-util_enz_mobile_dom"/>
</dbReference>
<dbReference type="SUPFAM" id="SSF51621">
    <property type="entry name" value="Phosphoenolpyruvate/pyruvate domain"/>
    <property type="match status" value="1"/>
</dbReference>
<dbReference type="InterPro" id="IPR036618">
    <property type="entry name" value="PtsI_HPr-bd_sf"/>
</dbReference>
<dbReference type="EMBL" id="JAUHPV010000011">
    <property type="protein sequence ID" value="MDN4474097.1"/>
    <property type="molecule type" value="Genomic_DNA"/>
</dbReference>
<protein>
    <recommendedName>
        <fullName evidence="7 17">Phosphoenolpyruvate-protein phosphotransferase</fullName>
        <ecNumber evidence="6 17">2.7.3.9</ecNumber>
    </recommendedName>
    <alternativeName>
        <fullName evidence="16 17">Phosphotransferase system, enzyme I</fullName>
    </alternativeName>
</protein>
<evidence type="ECO:0000256" key="11">
    <source>
        <dbReference type="ARBA" id="ARBA00022679"/>
    </source>
</evidence>
<feature type="domain" description="Phosphotransferase system enzyme I N-terminal" evidence="21">
    <location>
        <begin position="8"/>
        <end position="124"/>
    </location>
</feature>
<dbReference type="Pfam" id="PF00391">
    <property type="entry name" value="PEP-utilizers"/>
    <property type="match status" value="1"/>
</dbReference>
<feature type="region of interest" description="Disordered" evidence="18">
    <location>
        <begin position="1"/>
        <end position="36"/>
    </location>
</feature>
<proteinExistence type="inferred from homology"/>
<evidence type="ECO:0000256" key="8">
    <source>
        <dbReference type="ARBA" id="ARBA00022448"/>
    </source>
</evidence>
<comment type="similarity">
    <text evidence="5 17">Belongs to the PEP-utilizing enzyme family.</text>
</comment>
<evidence type="ECO:0000256" key="18">
    <source>
        <dbReference type="SAM" id="MobiDB-lite"/>
    </source>
</evidence>
<evidence type="ECO:0000256" key="10">
    <source>
        <dbReference type="ARBA" id="ARBA00022597"/>
    </source>
</evidence>
<comment type="subcellular location">
    <subcellularLocation>
        <location evidence="4 17">Cytoplasm</location>
    </subcellularLocation>
</comment>
<evidence type="ECO:0000259" key="19">
    <source>
        <dbReference type="Pfam" id="PF00391"/>
    </source>
</evidence>
<evidence type="ECO:0000256" key="13">
    <source>
        <dbReference type="ARBA" id="ARBA00022723"/>
    </source>
</evidence>
<dbReference type="RefSeq" id="WP_301130222.1">
    <property type="nucleotide sequence ID" value="NZ_JAUHPV010000011.1"/>
</dbReference>
<evidence type="ECO:0000256" key="17">
    <source>
        <dbReference type="PIRNR" id="PIRNR000732"/>
    </source>
</evidence>
<dbReference type="PANTHER" id="PTHR46244">
    <property type="entry name" value="PHOSPHOENOLPYRUVATE-PROTEIN PHOSPHOTRANSFERASE"/>
    <property type="match status" value="1"/>
</dbReference>
<dbReference type="Proteomes" id="UP001172738">
    <property type="component" value="Unassembled WGS sequence"/>
</dbReference>
<reference evidence="22" key="1">
    <citation type="submission" date="2023-06" db="EMBL/GenBank/DDBJ databases">
        <title>SYSU T00b26.</title>
        <authorList>
            <person name="Gao L."/>
            <person name="Fang B.-Z."/>
            <person name="Li W.-J."/>
        </authorList>
    </citation>
    <scope>NUCLEOTIDE SEQUENCE</scope>
    <source>
        <strain evidence="22">SYSU T00b26</strain>
    </source>
</reference>
<gene>
    <name evidence="22" type="primary">ptsP</name>
    <name evidence="22" type="ORF">QQX04_13935</name>
</gene>
<evidence type="ECO:0000259" key="20">
    <source>
        <dbReference type="Pfam" id="PF02896"/>
    </source>
</evidence>
<name>A0ABT8G508_9MICO</name>
<dbReference type="PIRSF" id="PIRSF000732">
    <property type="entry name" value="PTS_enzyme_I"/>
    <property type="match status" value="1"/>
</dbReference>
<dbReference type="InterPro" id="IPR006318">
    <property type="entry name" value="PTS_EI-like"/>
</dbReference>
<dbReference type="Gene3D" id="1.10.274.10">
    <property type="entry name" value="PtsI, HPr-binding domain"/>
    <property type="match status" value="1"/>
</dbReference>
<dbReference type="EC" id="2.7.3.9" evidence="6 17"/>
<dbReference type="GO" id="GO:0008965">
    <property type="term" value="F:phosphoenolpyruvate-protein phosphotransferase activity"/>
    <property type="evidence" value="ECO:0007669"/>
    <property type="project" value="UniProtKB-EC"/>
</dbReference>
<feature type="domain" description="PEP-utilising enzyme mobile" evidence="19">
    <location>
        <begin position="151"/>
        <end position="222"/>
    </location>
</feature>
<dbReference type="NCBIfam" id="TIGR01417">
    <property type="entry name" value="PTS_I_fam"/>
    <property type="match status" value="1"/>
</dbReference>
<dbReference type="SUPFAM" id="SSF47831">
    <property type="entry name" value="Enzyme I of the PEP:sugar phosphotransferase system HPr-binding (sub)domain"/>
    <property type="match status" value="1"/>
</dbReference>
<keyword evidence="8 17" id="KW-0813">Transport</keyword>
<dbReference type="SUPFAM" id="SSF52009">
    <property type="entry name" value="Phosphohistidine domain"/>
    <property type="match status" value="1"/>
</dbReference>
<evidence type="ECO:0000256" key="9">
    <source>
        <dbReference type="ARBA" id="ARBA00022490"/>
    </source>
</evidence>
<evidence type="ECO:0000256" key="16">
    <source>
        <dbReference type="ARBA" id="ARBA00033235"/>
    </source>
</evidence>
<dbReference type="InterPro" id="IPR036637">
    <property type="entry name" value="Phosphohistidine_dom_sf"/>
</dbReference>
<keyword evidence="14 17" id="KW-0418">Kinase</keyword>
<evidence type="ECO:0000256" key="6">
    <source>
        <dbReference type="ARBA" id="ARBA00012232"/>
    </source>
</evidence>
<evidence type="ECO:0000256" key="15">
    <source>
        <dbReference type="ARBA" id="ARBA00022842"/>
    </source>
</evidence>
<keyword evidence="15 17" id="KW-0460">Magnesium</keyword>
<organism evidence="22 23">
    <name type="scientific">Demequina zhanjiangensis</name>
    <dbReference type="NCBI Taxonomy" id="3051659"/>
    <lineage>
        <taxon>Bacteria</taxon>
        <taxon>Bacillati</taxon>
        <taxon>Actinomycetota</taxon>
        <taxon>Actinomycetes</taxon>
        <taxon>Micrococcales</taxon>
        <taxon>Demequinaceae</taxon>
        <taxon>Demequina</taxon>
    </lineage>
</organism>
<dbReference type="Gene3D" id="3.50.30.10">
    <property type="entry name" value="Phosphohistidine domain"/>
    <property type="match status" value="1"/>
</dbReference>
<evidence type="ECO:0000256" key="2">
    <source>
        <dbReference type="ARBA" id="ARBA00001946"/>
    </source>
</evidence>
<comment type="function">
    <text evidence="3 17">General (non sugar-specific) component of the phosphoenolpyruvate-dependent sugar phosphotransferase system (sugar PTS). This major carbohydrate active-transport system catalyzes the phosphorylation of incoming sugar substrates concomitantly with their translocation across the cell membrane. Enzyme I transfers the phosphoryl group from phosphoenolpyruvate (PEP) to the phosphoryl carrier protein (HPr).</text>
</comment>
<comment type="cofactor">
    <cofactor evidence="2 17">
        <name>Mg(2+)</name>
        <dbReference type="ChEBI" id="CHEBI:18420"/>
    </cofactor>
</comment>